<protein>
    <recommendedName>
        <fullName evidence="3 8">Histidinol-phosphatase</fullName>
        <shortName evidence="8">HolPase</shortName>
        <ecNumber evidence="3 8">3.1.3.15</ecNumber>
    </recommendedName>
</protein>
<evidence type="ECO:0000259" key="9">
    <source>
        <dbReference type="Pfam" id="PF02811"/>
    </source>
</evidence>
<comment type="catalytic activity">
    <reaction evidence="7 8">
        <text>L-histidinol phosphate + H2O = L-histidinol + phosphate</text>
        <dbReference type="Rhea" id="RHEA:14465"/>
        <dbReference type="ChEBI" id="CHEBI:15377"/>
        <dbReference type="ChEBI" id="CHEBI:43474"/>
        <dbReference type="ChEBI" id="CHEBI:57699"/>
        <dbReference type="ChEBI" id="CHEBI:57980"/>
        <dbReference type="EC" id="3.1.3.15"/>
    </reaction>
</comment>
<dbReference type="CDD" id="cd12110">
    <property type="entry name" value="PHP_HisPPase_Hisj_like"/>
    <property type="match status" value="1"/>
</dbReference>
<dbReference type="NCBIfam" id="NF005596">
    <property type="entry name" value="PRK07328.1"/>
    <property type="match status" value="1"/>
</dbReference>
<dbReference type="AlphaFoldDB" id="A0A926RYF3"/>
<evidence type="ECO:0000256" key="2">
    <source>
        <dbReference type="ARBA" id="ARBA00009152"/>
    </source>
</evidence>
<dbReference type="SUPFAM" id="SSF89550">
    <property type="entry name" value="PHP domain-like"/>
    <property type="match status" value="1"/>
</dbReference>
<evidence type="ECO:0000256" key="4">
    <source>
        <dbReference type="ARBA" id="ARBA00022605"/>
    </source>
</evidence>
<comment type="caution">
    <text evidence="10">The sequence shown here is derived from an EMBL/GenBank/DDBJ whole genome shotgun (WGS) entry which is preliminary data.</text>
</comment>
<evidence type="ECO:0000256" key="6">
    <source>
        <dbReference type="ARBA" id="ARBA00023102"/>
    </source>
</evidence>
<keyword evidence="6 8" id="KW-0368">Histidine biosynthesis</keyword>
<comment type="pathway">
    <text evidence="1 8">Amino-acid biosynthesis; L-histidine biosynthesis; L-histidine from 5-phospho-alpha-D-ribose 1-diphosphate: step 8/9.</text>
</comment>
<accession>A0A926RYF3</accession>
<dbReference type="Pfam" id="PF02811">
    <property type="entry name" value="PHP"/>
    <property type="match status" value="1"/>
</dbReference>
<keyword evidence="11" id="KW-1185">Reference proteome</keyword>
<evidence type="ECO:0000313" key="11">
    <source>
        <dbReference type="Proteomes" id="UP000626844"/>
    </source>
</evidence>
<evidence type="ECO:0000256" key="8">
    <source>
        <dbReference type="RuleBase" id="RU366003"/>
    </source>
</evidence>
<proteinExistence type="inferred from homology"/>
<name>A0A926RYF3_9BACI</name>
<organism evidence="10 11">
    <name type="scientific">Metabacillus arenae</name>
    <dbReference type="NCBI Taxonomy" id="2771434"/>
    <lineage>
        <taxon>Bacteria</taxon>
        <taxon>Bacillati</taxon>
        <taxon>Bacillota</taxon>
        <taxon>Bacilli</taxon>
        <taxon>Bacillales</taxon>
        <taxon>Bacillaceae</taxon>
        <taxon>Metabacillus</taxon>
    </lineage>
</organism>
<evidence type="ECO:0000256" key="5">
    <source>
        <dbReference type="ARBA" id="ARBA00022801"/>
    </source>
</evidence>
<dbReference type="NCBIfam" id="NF005235">
    <property type="entry name" value="PRK06740.1"/>
    <property type="match status" value="1"/>
</dbReference>
<sequence>MKVDYHVHLEEGPYSFKWLERTSQTIHTFSYPAESRHTIKWMKDTLSKLNDRVHKGAYDSSWLDLYLESAKRKGIREVGIVDHLYRFTDSRKYFETYMVLDESPIGQLQNQWLGQVMTERMDHFFEAVSAAKEKWEKQGILLRVGIEADYFENSENELKELLSCHDWDYINGSVHFLHGWGFDNPQMKDRFEKYDLNELYQHFFRIVEKGIRSGLFDFMSHLDNLKVFGYRPHEESLIPSYKRIVKALKEMDVATEVNAGLYYRFPVKEMCPSKTFLNLLLEENVPVTLSSDAHFPDDLGAYASENAAMLVEKGIREIATFKKRERIMKPLRLLSEISTS</sequence>
<dbReference type="InterPro" id="IPR004013">
    <property type="entry name" value="PHP_dom"/>
</dbReference>
<dbReference type="InterPro" id="IPR010140">
    <property type="entry name" value="Histidinol_P_phosphatase_HisJ"/>
</dbReference>
<comment type="similarity">
    <text evidence="2 8">Belongs to the PHP hydrolase family. HisK subfamily.</text>
</comment>
<evidence type="ECO:0000256" key="7">
    <source>
        <dbReference type="ARBA" id="ARBA00049158"/>
    </source>
</evidence>
<dbReference type="EMBL" id="JACXAI010000038">
    <property type="protein sequence ID" value="MBD1382863.1"/>
    <property type="molecule type" value="Genomic_DNA"/>
</dbReference>
<dbReference type="GO" id="GO:0004401">
    <property type="term" value="F:histidinol-phosphatase activity"/>
    <property type="evidence" value="ECO:0007669"/>
    <property type="project" value="UniProtKB-UniRule"/>
</dbReference>
<dbReference type="Gene3D" id="3.20.20.140">
    <property type="entry name" value="Metal-dependent hydrolases"/>
    <property type="match status" value="1"/>
</dbReference>
<feature type="domain" description="PHP" evidence="9">
    <location>
        <begin position="64"/>
        <end position="259"/>
    </location>
</feature>
<dbReference type="GO" id="GO:0000105">
    <property type="term" value="P:L-histidine biosynthetic process"/>
    <property type="evidence" value="ECO:0007669"/>
    <property type="project" value="UniProtKB-UniRule"/>
</dbReference>
<keyword evidence="5 8" id="KW-0378">Hydrolase</keyword>
<dbReference type="EC" id="3.1.3.15" evidence="3 8"/>
<keyword evidence="4 8" id="KW-0028">Amino-acid biosynthesis</keyword>
<evidence type="ECO:0000256" key="1">
    <source>
        <dbReference type="ARBA" id="ARBA00004970"/>
    </source>
</evidence>
<dbReference type="Proteomes" id="UP000626844">
    <property type="component" value="Unassembled WGS sequence"/>
</dbReference>
<dbReference type="GO" id="GO:0005737">
    <property type="term" value="C:cytoplasm"/>
    <property type="evidence" value="ECO:0007669"/>
    <property type="project" value="TreeGrafter"/>
</dbReference>
<evidence type="ECO:0000313" key="10">
    <source>
        <dbReference type="EMBL" id="MBD1382863.1"/>
    </source>
</evidence>
<reference evidence="10" key="1">
    <citation type="submission" date="2020-09" db="EMBL/GenBank/DDBJ databases">
        <title>A novel bacterium of genus Bacillus, isolated from South China Sea.</title>
        <authorList>
            <person name="Huang H."/>
            <person name="Mo K."/>
            <person name="Hu Y."/>
        </authorList>
    </citation>
    <scope>NUCLEOTIDE SEQUENCE</scope>
    <source>
        <strain evidence="10">IB182487</strain>
    </source>
</reference>
<dbReference type="InterPro" id="IPR016195">
    <property type="entry name" value="Pol/histidinol_Pase-like"/>
</dbReference>
<evidence type="ECO:0000256" key="3">
    <source>
        <dbReference type="ARBA" id="ARBA00013085"/>
    </source>
</evidence>
<dbReference type="PANTHER" id="PTHR21039:SF0">
    <property type="entry name" value="HISTIDINOL-PHOSPHATASE"/>
    <property type="match status" value="1"/>
</dbReference>
<gene>
    <name evidence="10" type="ORF">IC621_21925</name>
</gene>
<dbReference type="PANTHER" id="PTHR21039">
    <property type="entry name" value="HISTIDINOL PHOSPHATASE-RELATED"/>
    <property type="match status" value="1"/>
</dbReference>
<dbReference type="RefSeq" id="WP_191161459.1">
    <property type="nucleotide sequence ID" value="NZ_JACXAI010000038.1"/>
</dbReference>